<reference evidence="1 2" key="1">
    <citation type="submission" date="2019-10" db="EMBL/GenBank/DDBJ databases">
        <authorList>
            <person name="Palmer J.M."/>
        </authorList>
    </citation>
    <scope>NUCLEOTIDE SEQUENCE [LARGE SCALE GENOMIC DNA]</scope>
    <source>
        <strain evidence="1 2">TWF718</strain>
    </source>
</reference>
<evidence type="ECO:0000313" key="1">
    <source>
        <dbReference type="EMBL" id="KAK6345563.1"/>
    </source>
</evidence>
<keyword evidence="2" id="KW-1185">Reference proteome</keyword>
<dbReference type="AlphaFoldDB" id="A0AAN8MY95"/>
<gene>
    <name evidence="1" type="ORF">TWF718_007474</name>
</gene>
<dbReference type="Proteomes" id="UP001313282">
    <property type="component" value="Unassembled WGS sequence"/>
</dbReference>
<comment type="caution">
    <text evidence="1">The sequence shown here is derived from an EMBL/GenBank/DDBJ whole genome shotgun (WGS) entry which is preliminary data.</text>
</comment>
<dbReference type="EMBL" id="JAVHNR010000004">
    <property type="protein sequence ID" value="KAK6345563.1"/>
    <property type="molecule type" value="Genomic_DNA"/>
</dbReference>
<protein>
    <submittedName>
        <fullName evidence="1">Uncharacterized protein</fullName>
    </submittedName>
</protein>
<proteinExistence type="predicted"/>
<evidence type="ECO:0000313" key="2">
    <source>
        <dbReference type="Proteomes" id="UP001313282"/>
    </source>
</evidence>
<accession>A0AAN8MY95</accession>
<organism evidence="1 2">
    <name type="scientific">Orbilia javanica</name>
    <dbReference type="NCBI Taxonomy" id="47235"/>
    <lineage>
        <taxon>Eukaryota</taxon>
        <taxon>Fungi</taxon>
        <taxon>Dikarya</taxon>
        <taxon>Ascomycota</taxon>
        <taxon>Pezizomycotina</taxon>
        <taxon>Orbiliomycetes</taxon>
        <taxon>Orbiliales</taxon>
        <taxon>Orbiliaceae</taxon>
        <taxon>Orbilia</taxon>
    </lineage>
</organism>
<sequence>MTSSKLKIISTGMTANCVKESQGYRAGAPYGAKPGLRPGVKLPPSSLKQTTGIKLLYKLPLKQDLRVILHDEFSVSGSTSCRFLTPHYFRSGSRVVYAM</sequence>
<name>A0AAN8MY95_9PEZI</name>